<feature type="transmembrane region" description="Helical" evidence="8">
    <location>
        <begin position="401"/>
        <end position="422"/>
    </location>
</feature>
<dbReference type="Pfam" id="PF00001">
    <property type="entry name" value="7tm_1"/>
    <property type="match status" value="2"/>
</dbReference>
<dbReference type="SUPFAM" id="SSF81321">
    <property type="entry name" value="Family A G protein-coupled receptor-like"/>
    <property type="match status" value="2"/>
</dbReference>
<keyword evidence="6 10" id="KW-0675">Receptor</keyword>
<dbReference type="PANTHER" id="PTHR24243">
    <property type="entry name" value="G-PROTEIN COUPLED RECEPTOR"/>
    <property type="match status" value="1"/>
</dbReference>
<reference evidence="10" key="2">
    <citation type="submission" date="2023-04" db="EMBL/GenBank/DDBJ databases">
        <authorList>
            <person name="Bu L."/>
            <person name="Lu L."/>
            <person name="Laidemitt M.R."/>
            <person name="Zhang S.M."/>
            <person name="Mutuku M."/>
            <person name="Mkoji G."/>
            <person name="Steinauer M."/>
            <person name="Loker E.S."/>
        </authorList>
    </citation>
    <scope>NUCLEOTIDE SEQUENCE</scope>
    <source>
        <strain evidence="10">KasaAsao</strain>
        <tissue evidence="10">Whole Snail</tissue>
    </source>
</reference>
<gene>
    <name evidence="10" type="ORF">Bpfe_025442</name>
</gene>
<feature type="domain" description="G-protein coupled receptors family 1 profile" evidence="9">
    <location>
        <begin position="48"/>
        <end position="126"/>
    </location>
</feature>
<evidence type="ECO:0000256" key="1">
    <source>
        <dbReference type="ARBA" id="ARBA00004141"/>
    </source>
</evidence>
<comment type="caution">
    <text evidence="10">The sequence shown here is derived from an EMBL/GenBank/DDBJ whole genome shotgun (WGS) entry which is preliminary data.</text>
</comment>
<feature type="transmembrane region" description="Helical" evidence="8">
    <location>
        <begin position="64"/>
        <end position="86"/>
    </location>
</feature>
<keyword evidence="11" id="KW-1185">Reference proteome</keyword>
<keyword evidence="3 8" id="KW-1133">Transmembrane helix</keyword>
<comment type="subcellular location">
    <subcellularLocation>
        <location evidence="1">Membrane</location>
        <topology evidence="1">Multi-pass membrane protein</topology>
    </subcellularLocation>
</comment>
<feature type="transmembrane region" description="Helical" evidence="8">
    <location>
        <begin position="203"/>
        <end position="221"/>
    </location>
</feature>
<dbReference type="EMBL" id="JASAOG010000185">
    <property type="protein sequence ID" value="KAK0045170.1"/>
    <property type="molecule type" value="Genomic_DNA"/>
</dbReference>
<organism evidence="10 11">
    <name type="scientific">Biomphalaria pfeifferi</name>
    <name type="common">Bloodfluke planorb</name>
    <name type="synonym">Freshwater snail</name>
    <dbReference type="NCBI Taxonomy" id="112525"/>
    <lineage>
        <taxon>Eukaryota</taxon>
        <taxon>Metazoa</taxon>
        <taxon>Spiralia</taxon>
        <taxon>Lophotrochozoa</taxon>
        <taxon>Mollusca</taxon>
        <taxon>Gastropoda</taxon>
        <taxon>Heterobranchia</taxon>
        <taxon>Euthyneura</taxon>
        <taxon>Panpulmonata</taxon>
        <taxon>Hygrophila</taxon>
        <taxon>Lymnaeoidea</taxon>
        <taxon>Planorbidae</taxon>
        <taxon>Biomphalaria</taxon>
    </lineage>
</organism>
<feature type="transmembrane region" description="Helical" evidence="8">
    <location>
        <begin position="442"/>
        <end position="461"/>
    </location>
</feature>
<feature type="transmembrane region" description="Helical" evidence="8">
    <location>
        <begin position="34"/>
        <end position="58"/>
    </location>
</feature>
<name>A0AAD8EYY8_BIOPF</name>
<dbReference type="AlphaFoldDB" id="A0AAD8EYY8"/>
<dbReference type="InterPro" id="IPR000276">
    <property type="entry name" value="GPCR_Rhodpsn"/>
</dbReference>
<keyword evidence="7" id="KW-0807">Transducer</keyword>
<evidence type="ECO:0000313" key="11">
    <source>
        <dbReference type="Proteomes" id="UP001233172"/>
    </source>
</evidence>
<dbReference type="Proteomes" id="UP001233172">
    <property type="component" value="Unassembled WGS sequence"/>
</dbReference>
<evidence type="ECO:0000256" key="3">
    <source>
        <dbReference type="ARBA" id="ARBA00022989"/>
    </source>
</evidence>
<feature type="domain" description="G-protein coupled receptors family 1 profile" evidence="9">
    <location>
        <begin position="184"/>
        <end position="458"/>
    </location>
</feature>
<sequence>MTTNPTISPNYTLEEIKEYLSVLQHESTLTFIPALIYLSLLIVVGSIGNCLVLIIYFTRMTKKSMRIFIVSLALVDLFINIVLIPGEMYNMFHVWDFEYPNLCKIRRFLNSASSMFSVLVLVAIAITSLVCQLNKALSMNIAVSKNYTPEEIQEYLSILQHQSTLAFIPTLVYLSVLLVVGSAGNCLVLVVYCTKMTRKPIRIFIISMAVVDLFINIILIPGELYDMFHVWDFDLPILCKIRRFLNCVTIMFSILVLVAIAITRYRAVCCSPVKFVSIKQALIICVLISTISIILSINYGLLNGRQTKKTPNPQIFGHFCDIDDRYIGSKRFMVGTGIFVVFVLASTISSLASYAVIWCKVTKHNGVMNWKARFLSSEKEQKSIPIQMKTKTSFRQTTRMMLTISVTCFVAGYPFLGAQIYKTVNPEGYAVLEGVPLAMYHLFYRSYLLNSAVNPIIYILMDRTFRKECWTLLKNTWKCNIR</sequence>
<feature type="transmembrane region" description="Helical" evidence="8">
    <location>
        <begin position="107"/>
        <end position="130"/>
    </location>
</feature>
<reference evidence="10" key="1">
    <citation type="journal article" date="2023" name="PLoS Negl. Trop. Dis.">
        <title>A genome sequence for Biomphalaria pfeifferi, the major vector snail for the human-infecting parasite Schistosoma mansoni.</title>
        <authorList>
            <person name="Bu L."/>
            <person name="Lu L."/>
            <person name="Laidemitt M.R."/>
            <person name="Zhang S.M."/>
            <person name="Mutuku M."/>
            <person name="Mkoji G."/>
            <person name="Steinauer M."/>
            <person name="Loker E.S."/>
        </authorList>
    </citation>
    <scope>NUCLEOTIDE SEQUENCE</scope>
    <source>
        <strain evidence="10">KasaAsao</strain>
    </source>
</reference>
<proteinExistence type="predicted"/>
<dbReference type="InterPro" id="IPR017452">
    <property type="entry name" value="GPCR_Rhodpsn_7TM"/>
</dbReference>
<feature type="transmembrane region" description="Helical" evidence="8">
    <location>
        <begin position="241"/>
        <end position="262"/>
    </location>
</feature>
<dbReference type="PROSITE" id="PS50262">
    <property type="entry name" value="G_PROTEIN_RECEP_F1_2"/>
    <property type="match status" value="2"/>
</dbReference>
<evidence type="ECO:0000256" key="4">
    <source>
        <dbReference type="ARBA" id="ARBA00023040"/>
    </source>
</evidence>
<dbReference type="PANTHER" id="PTHR24243:SF224">
    <property type="entry name" value="G-PROTEIN COUPLED RECEPTOR 19-RELATED"/>
    <property type="match status" value="1"/>
</dbReference>
<keyword evidence="5 8" id="KW-0472">Membrane</keyword>
<dbReference type="GO" id="GO:0004930">
    <property type="term" value="F:G protein-coupled receptor activity"/>
    <property type="evidence" value="ECO:0007669"/>
    <property type="project" value="UniProtKB-KW"/>
</dbReference>
<dbReference type="GO" id="GO:0016020">
    <property type="term" value="C:membrane"/>
    <property type="evidence" value="ECO:0007669"/>
    <property type="project" value="UniProtKB-SubCell"/>
</dbReference>
<dbReference type="Gene3D" id="1.20.1070.10">
    <property type="entry name" value="Rhodopsin 7-helix transmembrane proteins"/>
    <property type="match status" value="2"/>
</dbReference>
<evidence type="ECO:0000256" key="6">
    <source>
        <dbReference type="ARBA" id="ARBA00023170"/>
    </source>
</evidence>
<evidence type="ECO:0000313" key="10">
    <source>
        <dbReference type="EMBL" id="KAK0045170.1"/>
    </source>
</evidence>
<evidence type="ECO:0000256" key="7">
    <source>
        <dbReference type="ARBA" id="ARBA00023224"/>
    </source>
</evidence>
<dbReference type="PRINTS" id="PR00237">
    <property type="entry name" value="GPCRRHODOPSN"/>
</dbReference>
<feature type="transmembrane region" description="Helical" evidence="8">
    <location>
        <begin position="332"/>
        <end position="359"/>
    </location>
</feature>
<feature type="transmembrane region" description="Helical" evidence="8">
    <location>
        <begin position="282"/>
        <end position="302"/>
    </location>
</feature>
<protein>
    <submittedName>
        <fullName evidence="10">G-protein coupled receptor 84-like isoform X2</fullName>
    </submittedName>
</protein>
<dbReference type="CDD" id="cd00637">
    <property type="entry name" value="7tm_classA_rhodopsin-like"/>
    <property type="match status" value="2"/>
</dbReference>
<feature type="transmembrane region" description="Helical" evidence="8">
    <location>
        <begin position="171"/>
        <end position="191"/>
    </location>
</feature>
<evidence type="ECO:0000256" key="8">
    <source>
        <dbReference type="SAM" id="Phobius"/>
    </source>
</evidence>
<accession>A0AAD8EYY8</accession>
<evidence type="ECO:0000256" key="2">
    <source>
        <dbReference type="ARBA" id="ARBA00022692"/>
    </source>
</evidence>
<evidence type="ECO:0000256" key="5">
    <source>
        <dbReference type="ARBA" id="ARBA00023136"/>
    </source>
</evidence>
<keyword evidence="4" id="KW-0297">G-protein coupled receptor</keyword>
<evidence type="ECO:0000259" key="9">
    <source>
        <dbReference type="PROSITE" id="PS50262"/>
    </source>
</evidence>
<keyword evidence="2 8" id="KW-0812">Transmembrane</keyword>